<feature type="compositionally biased region" description="Basic and acidic residues" evidence="11">
    <location>
        <begin position="70"/>
        <end position="86"/>
    </location>
</feature>
<name>A0A7H8Q9M2_9BACL</name>
<keyword evidence="16" id="KW-1185">Reference proteome</keyword>
<dbReference type="Pfam" id="PF13490">
    <property type="entry name" value="zf-HC2"/>
    <property type="match status" value="1"/>
</dbReference>
<dbReference type="RefSeq" id="WP_036811440.1">
    <property type="nucleotide sequence ID" value="NZ_CP051177.1"/>
</dbReference>
<dbReference type="GO" id="GO:0016989">
    <property type="term" value="F:sigma factor antagonist activity"/>
    <property type="evidence" value="ECO:0007669"/>
    <property type="project" value="TreeGrafter"/>
</dbReference>
<keyword evidence="5 12" id="KW-1133">Transmembrane helix</keyword>
<dbReference type="GO" id="GO:0006417">
    <property type="term" value="P:regulation of translation"/>
    <property type="evidence" value="ECO:0007669"/>
    <property type="project" value="TreeGrafter"/>
</dbReference>
<evidence type="ECO:0000256" key="8">
    <source>
        <dbReference type="ARBA" id="ARBA00024438"/>
    </source>
</evidence>
<comment type="similarity">
    <text evidence="7">Belongs to the zinc-associated anti-sigma factor (ZAS) superfamily. Anti-sigma-W factor family.</text>
</comment>
<evidence type="ECO:0000313" key="16">
    <source>
        <dbReference type="Proteomes" id="UP000509222"/>
    </source>
</evidence>
<feature type="domain" description="Putative zinc-finger" evidence="14">
    <location>
        <begin position="8"/>
        <end position="36"/>
    </location>
</feature>
<dbReference type="PANTHER" id="PTHR37461">
    <property type="entry name" value="ANTI-SIGMA-K FACTOR RSKA"/>
    <property type="match status" value="1"/>
</dbReference>
<evidence type="ECO:0000259" key="13">
    <source>
        <dbReference type="Pfam" id="PF10099"/>
    </source>
</evidence>
<dbReference type="InterPro" id="IPR027383">
    <property type="entry name" value="Znf_put"/>
</dbReference>
<evidence type="ECO:0000256" key="5">
    <source>
        <dbReference type="ARBA" id="ARBA00022989"/>
    </source>
</evidence>
<protein>
    <recommendedName>
        <fullName evidence="8">Anti-sigma-W factor RsiW</fullName>
    </recommendedName>
    <alternativeName>
        <fullName evidence="10">Regulator of SigK</fullName>
    </alternativeName>
    <alternativeName>
        <fullName evidence="9">Sigma-K anti-sigma factor RskA</fullName>
    </alternativeName>
</protein>
<evidence type="ECO:0000256" key="10">
    <source>
        <dbReference type="ARBA" id="ARBA00030803"/>
    </source>
</evidence>
<evidence type="ECO:0000256" key="4">
    <source>
        <dbReference type="ARBA" id="ARBA00022692"/>
    </source>
</evidence>
<evidence type="ECO:0000256" key="12">
    <source>
        <dbReference type="SAM" id="Phobius"/>
    </source>
</evidence>
<sequence>MMNTNCDHVVDYLNGTLTAEEKQAFEQHLATCADCRELVDAVGELPYLAEPAEPPVGMKSRILANVFEEEPQKQAEPERQVKKEKTVPMVKPKARRSSWAPLIAAVLLLSLLGNAYAFFKLADEQQPATESAFQSIELQPGEAFGGSAKAAIIQEEGSLEVVVQAEQLEQLQGDEVYQIWLLKEGQPVPAGAFTPDADQQGSAYYSMTENTEGWDTIAITREPEAGNETPEGEIVLSSEI</sequence>
<dbReference type="InterPro" id="IPR041916">
    <property type="entry name" value="Anti_sigma_zinc_sf"/>
</dbReference>
<dbReference type="Pfam" id="PF10099">
    <property type="entry name" value="RskA_C"/>
    <property type="match status" value="1"/>
</dbReference>
<evidence type="ECO:0000256" key="1">
    <source>
        <dbReference type="ARBA" id="ARBA00004167"/>
    </source>
</evidence>
<evidence type="ECO:0000256" key="9">
    <source>
        <dbReference type="ARBA" id="ARBA00029829"/>
    </source>
</evidence>
<dbReference type="AlphaFoldDB" id="A0A7H8Q9M2"/>
<reference evidence="16" key="1">
    <citation type="submission" date="2020-06" db="EMBL/GenBank/DDBJ databases">
        <title>Isolation of Planomicrobium glaciei.</title>
        <authorList>
            <person name="Malisova L."/>
            <person name="Safrankova R."/>
            <person name="Jakubu V."/>
            <person name="Spanelova P."/>
        </authorList>
    </citation>
    <scope>NUCLEOTIDE SEQUENCE [LARGE SCALE GENOMIC DNA]</scope>
    <source>
        <strain evidence="16">NRL-ATB46093</strain>
    </source>
</reference>
<dbReference type="InterPro" id="IPR018764">
    <property type="entry name" value="RskA_C"/>
</dbReference>
<keyword evidence="3" id="KW-1003">Cell membrane</keyword>
<evidence type="ECO:0000256" key="3">
    <source>
        <dbReference type="ARBA" id="ARBA00022475"/>
    </source>
</evidence>
<organism evidence="15 16">
    <name type="scientific">Planococcus glaciei</name>
    <dbReference type="NCBI Taxonomy" id="459472"/>
    <lineage>
        <taxon>Bacteria</taxon>
        <taxon>Bacillati</taxon>
        <taxon>Bacillota</taxon>
        <taxon>Bacilli</taxon>
        <taxon>Bacillales</taxon>
        <taxon>Caryophanaceae</taxon>
        <taxon>Planococcus</taxon>
    </lineage>
</organism>
<dbReference type="Gene3D" id="1.10.10.1320">
    <property type="entry name" value="Anti-sigma factor, zinc-finger domain"/>
    <property type="match status" value="1"/>
</dbReference>
<proteinExistence type="inferred from homology"/>
<comment type="subcellular location">
    <subcellularLocation>
        <location evidence="2">Cell membrane</location>
    </subcellularLocation>
    <subcellularLocation>
        <location evidence="1">Membrane</location>
        <topology evidence="1">Single-pass membrane protein</topology>
    </subcellularLocation>
</comment>
<evidence type="ECO:0000256" key="2">
    <source>
        <dbReference type="ARBA" id="ARBA00004236"/>
    </source>
</evidence>
<evidence type="ECO:0000256" key="6">
    <source>
        <dbReference type="ARBA" id="ARBA00023136"/>
    </source>
</evidence>
<keyword evidence="4 12" id="KW-0812">Transmembrane</keyword>
<keyword evidence="6 12" id="KW-0472">Membrane</keyword>
<feature type="region of interest" description="Disordered" evidence="11">
    <location>
        <begin position="69"/>
        <end position="88"/>
    </location>
</feature>
<evidence type="ECO:0000256" key="11">
    <source>
        <dbReference type="SAM" id="MobiDB-lite"/>
    </source>
</evidence>
<dbReference type="OrthoDB" id="150725at2"/>
<dbReference type="EMBL" id="CP051177">
    <property type="protein sequence ID" value="QKX50125.1"/>
    <property type="molecule type" value="Genomic_DNA"/>
</dbReference>
<accession>A0A7H8Q9M2</accession>
<dbReference type="GO" id="GO:0005886">
    <property type="term" value="C:plasma membrane"/>
    <property type="evidence" value="ECO:0007669"/>
    <property type="project" value="UniProtKB-SubCell"/>
</dbReference>
<evidence type="ECO:0000313" key="15">
    <source>
        <dbReference type="EMBL" id="QKX50125.1"/>
    </source>
</evidence>
<evidence type="ECO:0000256" key="7">
    <source>
        <dbReference type="ARBA" id="ARBA00024353"/>
    </source>
</evidence>
<dbReference type="Proteomes" id="UP000509222">
    <property type="component" value="Chromosome"/>
</dbReference>
<evidence type="ECO:0000259" key="14">
    <source>
        <dbReference type="Pfam" id="PF13490"/>
    </source>
</evidence>
<dbReference type="InterPro" id="IPR051474">
    <property type="entry name" value="Anti-sigma-K/W_factor"/>
</dbReference>
<dbReference type="PANTHER" id="PTHR37461:SF1">
    <property type="entry name" value="ANTI-SIGMA-K FACTOR RSKA"/>
    <property type="match status" value="1"/>
</dbReference>
<feature type="transmembrane region" description="Helical" evidence="12">
    <location>
        <begin position="99"/>
        <end position="119"/>
    </location>
</feature>
<feature type="domain" description="Anti-sigma K factor RskA C-terminal" evidence="13">
    <location>
        <begin position="103"/>
        <end position="234"/>
    </location>
</feature>
<gene>
    <name evidence="15" type="ORF">HF394_05705</name>
</gene>